<accession>A0A7X0NLQ6</accession>
<feature type="compositionally biased region" description="Low complexity" evidence="1">
    <location>
        <begin position="190"/>
        <end position="199"/>
    </location>
</feature>
<keyword evidence="3" id="KW-1185">Reference proteome</keyword>
<name>A0A7X0NLQ6_9ACTN</name>
<comment type="caution">
    <text evidence="2">The sequence shown here is derived from an EMBL/GenBank/DDBJ whole genome shotgun (WGS) entry which is preliminary data.</text>
</comment>
<dbReference type="Proteomes" id="UP000565579">
    <property type="component" value="Unassembled WGS sequence"/>
</dbReference>
<dbReference type="RefSeq" id="WP_185100538.1">
    <property type="nucleotide sequence ID" value="NZ_JACHMI010000001.1"/>
</dbReference>
<dbReference type="AlphaFoldDB" id="A0A7X0NLQ6"/>
<gene>
    <name evidence="2" type="ORF">HD593_000529</name>
</gene>
<feature type="compositionally biased region" description="Basic residues" evidence="1">
    <location>
        <begin position="177"/>
        <end position="189"/>
    </location>
</feature>
<sequence>MAWVRLATYSLTADGKAYDSHFHGSQRVRVNRTYTGVSGCGARACQVQTANGFQATGFPKELSGTYTVTGAVLRITWTGNGWEERTVSEPIPPGGSRRMTAWRRCSGSRCLGGATTGTDYYLATANATSTDRRDTIWHWRRELADGRGEHCYTGNSHVKPMLRIIDSSGGSTDGWRSRRRSTGRPRARAPRPTTSGCSS</sequence>
<dbReference type="EMBL" id="JACHMI010000001">
    <property type="protein sequence ID" value="MBB6545734.1"/>
    <property type="molecule type" value="Genomic_DNA"/>
</dbReference>
<reference evidence="2 3" key="1">
    <citation type="submission" date="2020-08" db="EMBL/GenBank/DDBJ databases">
        <title>Sequencing the genomes of 1000 actinobacteria strains.</title>
        <authorList>
            <person name="Klenk H.-P."/>
        </authorList>
    </citation>
    <scope>NUCLEOTIDE SEQUENCE [LARGE SCALE GENOMIC DNA]</scope>
    <source>
        <strain evidence="2 3">DSM 43768</strain>
    </source>
</reference>
<evidence type="ECO:0000313" key="2">
    <source>
        <dbReference type="EMBL" id="MBB6545734.1"/>
    </source>
</evidence>
<feature type="region of interest" description="Disordered" evidence="1">
    <location>
        <begin position="164"/>
        <end position="199"/>
    </location>
</feature>
<organism evidence="2 3">
    <name type="scientific">Nonomuraea rubra</name>
    <dbReference type="NCBI Taxonomy" id="46180"/>
    <lineage>
        <taxon>Bacteria</taxon>
        <taxon>Bacillati</taxon>
        <taxon>Actinomycetota</taxon>
        <taxon>Actinomycetes</taxon>
        <taxon>Streptosporangiales</taxon>
        <taxon>Streptosporangiaceae</taxon>
        <taxon>Nonomuraea</taxon>
    </lineage>
</organism>
<evidence type="ECO:0000256" key="1">
    <source>
        <dbReference type="SAM" id="MobiDB-lite"/>
    </source>
</evidence>
<protein>
    <submittedName>
        <fullName evidence="2">Uncharacterized protein</fullName>
    </submittedName>
</protein>
<evidence type="ECO:0000313" key="3">
    <source>
        <dbReference type="Proteomes" id="UP000565579"/>
    </source>
</evidence>
<proteinExistence type="predicted"/>